<dbReference type="InterPro" id="IPR000440">
    <property type="entry name" value="NADH_UbQ/plastoQ_OxRdtase_su3"/>
</dbReference>
<dbReference type="AlphaFoldDB" id="A0A9E8LP36"/>
<sequence length="117" mass="14235">MFLMFTTFFIILTICSLLSFVLIMFSKKYMKSIKKLTPFECGFNPLKNNRIPFSIHFFFISMIFLIFDVEITLILPMVLIYFKSNLMIWYSSCLYFFFLLNISLLYEWKKNMMNWTN</sequence>
<feature type="transmembrane region" description="Helical" evidence="9">
    <location>
        <begin position="6"/>
        <end position="25"/>
    </location>
</feature>
<keyword evidence="7 9" id="KW-0472">Membrane</keyword>
<evidence type="ECO:0000256" key="1">
    <source>
        <dbReference type="ARBA" id="ARBA00004370"/>
    </source>
</evidence>
<keyword evidence="9" id="KW-1278">Translocase</keyword>
<keyword evidence="9 10" id="KW-0496">Mitochondrion</keyword>
<comment type="subcellular location">
    <subcellularLocation>
        <location evidence="1">Membrane</location>
    </subcellularLocation>
    <subcellularLocation>
        <location evidence="9">Mitochondrion membrane</location>
        <topology evidence="9">Multi-pass membrane protein</topology>
    </subcellularLocation>
</comment>
<comment type="similarity">
    <text evidence="2 9">Belongs to the complex I subunit 3 family.</text>
</comment>
<reference evidence="10" key="1">
    <citation type="submission" date="2021-11" db="EMBL/GenBank/DDBJ databases">
        <authorList>
            <person name="Ge X.-Y."/>
            <person name="Peng L."/>
            <person name="Sun C.-H."/>
            <person name="Wang B.-X."/>
        </authorList>
    </citation>
    <scope>NUCLEOTIDE SEQUENCE</scope>
</reference>
<name>A0A9E8LP36_9NEOP</name>
<keyword evidence="5 9" id="KW-0812">Transmembrane</keyword>
<geneLocation type="mitochondrion" evidence="10"/>
<comment type="function">
    <text evidence="9">Core subunit of the mitochondrial membrane respiratory chain NADH dehydrogenase (Complex I) which catalyzes electron transfer from NADH through the respiratory chain, using ubiquinone as an electron acceptor. Essential for the catalytic activity of complex I.</text>
</comment>
<dbReference type="PANTHER" id="PTHR11058">
    <property type="entry name" value="NADH-UBIQUINONE OXIDOREDUCTASE CHAIN 3"/>
    <property type="match status" value="1"/>
</dbReference>
<evidence type="ECO:0000256" key="7">
    <source>
        <dbReference type="ARBA" id="ARBA00023136"/>
    </source>
</evidence>
<evidence type="ECO:0000256" key="2">
    <source>
        <dbReference type="ARBA" id="ARBA00008472"/>
    </source>
</evidence>
<evidence type="ECO:0000256" key="9">
    <source>
        <dbReference type="RuleBase" id="RU003640"/>
    </source>
</evidence>
<accession>A0A9E8LP36</accession>
<feature type="transmembrane region" description="Helical" evidence="9">
    <location>
        <begin position="57"/>
        <end position="82"/>
    </location>
</feature>
<keyword evidence="6 9" id="KW-1133">Transmembrane helix</keyword>
<keyword evidence="9" id="KW-0830">Ubiquinone</keyword>
<dbReference type="CTD" id="4537"/>
<dbReference type="EC" id="7.1.1.2" evidence="9"/>
<keyword evidence="9" id="KW-0520">NAD</keyword>
<dbReference type="GeneID" id="77426217"/>
<dbReference type="PANTHER" id="PTHR11058:SF9">
    <property type="entry name" value="NADH-UBIQUINONE OXIDOREDUCTASE CHAIN 3"/>
    <property type="match status" value="1"/>
</dbReference>
<dbReference type="GO" id="GO:0031966">
    <property type="term" value="C:mitochondrial membrane"/>
    <property type="evidence" value="ECO:0007669"/>
    <property type="project" value="UniProtKB-SubCell"/>
</dbReference>
<evidence type="ECO:0000256" key="5">
    <source>
        <dbReference type="ARBA" id="ARBA00022692"/>
    </source>
</evidence>
<dbReference type="RefSeq" id="YP_010586426.1">
    <property type="nucleotide sequence ID" value="NC_069274.1"/>
</dbReference>
<feature type="transmembrane region" description="Helical" evidence="9">
    <location>
        <begin position="88"/>
        <end position="106"/>
    </location>
</feature>
<evidence type="ECO:0000256" key="4">
    <source>
        <dbReference type="ARBA" id="ARBA00022448"/>
    </source>
</evidence>
<protein>
    <recommendedName>
        <fullName evidence="3 9">NADH-ubiquinone oxidoreductase chain 3</fullName>
        <ecNumber evidence="9">7.1.1.2</ecNumber>
    </recommendedName>
</protein>
<dbReference type="GO" id="GO:0030964">
    <property type="term" value="C:NADH dehydrogenase complex"/>
    <property type="evidence" value="ECO:0007669"/>
    <property type="project" value="TreeGrafter"/>
</dbReference>
<evidence type="ECO:0000313" key="10">
    <source>
        <dbReference type="EMBL" id="UZZ44214.1"/>
    </source>
</evidence>
<keyword evidence="9" id="KW-0249">Electron transport</keyword>
<dbReference type="InterPro" id="IPR038430">
    <property type="entry name" value="NDAH_ubi_oxred_su3_sf"/>
</dbReference>
<dbReference type="Pfam" id="PF00507">
    <property type="entry name" value="Oxidored_q4"/>
    <property type="match status" value="1"/>
</dbReference>
<keyword evidence="4 9" id="KW-0813">Transport</keyword>
<reference evidence="10" key="2">
    <citation type="journal article" date="2022" name="Syst. Entomol.">
        <title>Massive gene rearrangements of mitochondrial genomes and implications for the phylogeny of Trichoptera (Insecta).</title>
        <authorList>
            <person name="Ge X."/>
            <person name="Peng L."/>
            <person name="Vogler A.P."/>
            <person name="Morse J.C."/>
            <person name="Yang L."/>
            <person name="Sun C."/>
            <person name="Wang B."/>
        </authorList>
    </citation>
    <scope>NUCLEOTIDE SEQUENCE</scope>
</reference>
<dbReference type="Gene3D" id="1.20.58.1610">
    <property type="entry name" value="NADH:ubiquinone/plastoquinone oxidoreductase, chain 3"/>
    <property type="match status" value="1"/>
</dbReference>
<keyword evidence="9" id="KW-0679">Respiratory chain</keyword>
<evidence type="ECO:0000256" key="3">
    <source>
        <dbReference type="ARBA" id="ARBA00021007"/>
    </source>
</evidence>
<organism evidence="10">
    <name type="scientific">Oecetis caucula</name>
    <dbReference type="NCBI Taxonomy" id="2904905"/>
    <lineage>
        <taxon>Eukaryota</taxon>
        <taxon>Metazoa</taxon>
        <taxon>Ecdysozoa</taxon>
        <taxon>Arthropoda</taxon>
        <taxon>Hexapoda</taxon>
        <taxon>Insecta</taxon>
        <taxon>Pterygota</taxon>
        <taxon>Neoptera</taxon>
        <taxon>Endopterygota</taxon>
        <taxon>Trichoptera</taxon>
        <taxon>Integripalpia</taxon>
        <taxon>Brevitentoria</taxon>
        <taxon>Leptoceroidea</taxon>
        <taxon>Leptoceridae</taxon>
        <taxon>Leptocerinae</taxon>
        <taxon>Oecetini</taxon>
        <taxon>Oecetis</taxon>
    </lineage>
</organism>
<evidence type="ECO:0000256" key="6">
    <source>
        <dbReference type="ARBA" id="ARBA00022989"/>
    </source>
</evidence>
<evidence type="ECO:0000256" key="8">
    <source>
        <dbReference type="ARBA" id="ARBA00049551"/>
    </source>
</evidence>
<dbReference type="GO" id="GO:0008137">
    <property type="term" value="F:NADH dehydrogenase (ubiquinone) activity"/>
    <property type="evidence" value="ECO:0007669"/>
    <property type="project" value="UniProtKB-UniRule"/>
</dbReference>
<comment type="catalytic activity">
    <reaction evidence="8 9">
        <text>a ubiquinone + NADH + 5 H(+)(in) = a ubiquinol + NAD(+) + 4 H(+)(out)</text>
        <dbReference type="Rhea" id="RHEA:29091"/>
        <dbReference type="Rhea" id="RHEA-COMP:9565"/>
        <dbReference type="Rhea" id="RHEA-COMP:9566"/>
        <dbReference type="ChEBI" id="CHEBI:15378"/>
        <dbReference type="ChEBI" id="CHEBI:16389"/>
        <dbReference type="ChEBI" id="CHEBI:17976"/>
        <dbReference type="ChEBI" id="CHEBI:57540"/>
        <dbReference type="ChEBI" id="CHEBI:57945"/>
        <dbReference type="EC" id="7.1.1.2"/>
    </reaction>
</comment>
<gene>
    <name evidence="10" type="primary">ND3</name>
</gene>
<dbReference type="EMBL" id="OL678037">
    <property type="protein sequence ID" value="UZZ44214.1"/>
    <property type="molecule type" value="Genomic_DNA"/>
</dbReference>
<proteinExistence type="inferred from homology"/>